<evidence type="ECO:0000313" key="1">
    <source>
        <dbReference type="EMBL" id="CAG2191092.1"/>
    </source>
</evidence>
<dbReference type="PANTHER" id="PTHR46830:SF1">
    <property type="entry name" value="ALPHA-1,4-N-ACETYLGLUCOSAMINYLTRANSFERASE"/>
    <property type="match status" value="1"/>
</dbReference>
<dbReference type="Proteomes" id="UP000683360">
    <property type="component" value="Unassembled WGS sequence"/>
</dbReference>
<dbReference type="Pfam" id="PF04488">
    <property type="entry name" value="Gly_transf_sug"/>
    <property type="match status" value="1"/>
</dbReference>
<dbReference type="AlphaFoldDB" id="A0A8S3Q414"/>
<dbReference type="SUPFAM" id="SSF53448">
    <property type="entry name" value="Nucleotide-diphospho-sugar transferases"/>
    <property type="match status" value="1"/>
</dbReference>
<dbReference type="InterPro" id="IPR007577">
    <property type="entry name" value="GlycoTrfase_DXD_sugar-bd_CS"/>
</dbReference>
<dbReference type="OrthoDB" id="409543at2759"/>
<dbReference type="PANTHER" id="PTHR46830">
    <property type="entry name" value="TRANSFERASE, PUTATIVE-RELATED"/>
    <property type="match status" value="1"/>
</dbReference>
<reference evidence="1" key="1">
    <citation type="submission" date="2021-03" db="EMBL/GenBank/DDBJ databases">
        <authorList>
            <person name="Bekaert M."/>
        </authorList>
    </citation>
    <scope>NUCLEOTIDE SEQUENCE</scope>
</reference>
<keyword evidence="2" id="KW-1185">Reference proteome</keyword>
<sequence>MNAADDLEGNFVPNTVYFSWCKRYTIPFNVYLSILTIWRTLKPDIIVLTTIYDNIESVINTGEKADPFLRREKYNDYNMWLGLLKNAIPGFYVLTVEETPDRDDECTLGYIFQELEDKGGIYFSNNVFPTSSLRLFRKRQFSLAFDKMKKLSFIFTERKSAKFTWFKSRYLLEQNNYFVNNSTKCENTYTGSNVICLIVPKLFPVDVINSISPFAHLAKRILYEHSDIDAQTQSESVTPKIVHMIWYGTSNLPFQNYLSLRSVLTILNPEKLYIHGDVTLTGYYMQNISKDPRVIFVYRHKPQYVYGNKIKFVAAASDVTRCDILRRYGGIYTDWDVIWVKPVDDLIMKGYGAVVSFDIVPWTYYPNTIQAGVMMSKPKSDFIKHWQENLKHFQTNSWWFNAIFSPYKVYEQFPDSVHIEPRLQVVCHTQKRTCHPSFKENFKTQAKKFDWILDRVYSVHVPWPEPFPGLESRTSVMRGNDMFAEIGLYILHQKYKYDDESNS</sequence>
<protein>
    <submittedName>
        <fullName evidence="1">Uncharacterized protein</fullName>
    </submittedName>
</protein>
<name>A0A8S3Q414_MYTED</name>
<dbReference type="InterPro" id="IPR029044">
    <property type="entry name" value="Nucleotide-diphossugar_trans"/>
</dbReference>
<dbReference type="Gene3D" id="3.90.550.20">
    <property type="match status" value="1"/>
</dbReference>
<organism evidence="1 2">
    <name type="scientific">Mytilus edulis</name>
    <name type="common">Blue mussel</name>
    <dbReference type="NCBI Taxonomy" id="6550"/>
    <lineage>
        <taxon>Eukaryota</taxon>
        <taxon>Metazoa</taxon>
        <taxon>Spiralia</taxon>
        <taxon>Lophotrochozoa</taxon>
        <taxon>Mollusca</taxon>
        <taxon>Bivalvia</taxon>
        <taxon>Autobranchia</taxon>
        <taxon>Pteriomorphia</taxon>
        <taxon>Mytilida</taxon>
        <taxon>Mytiloidea</taxon>
        <taxon>Mytilidae</taxon>
        <taxon>Mytilinae</taxon>
        <taxon>Mytilus</taxon>
    </lineage>
</organism>
<gene>
    <name evidence="1" type="ORF">MEDL_6333</name>
</gene>
<evidence type="ECO:0000313" key="2">
    <source>
        <dbReference type="Proteomes" id="UP000683360"/>
    </source>
</evidence>
<comment type="caution">
    <text evidence="1">The sequence shown here is derived from an EMBL/GenBank/DDBJ whole genome shotgun (WGS) entry which is preliminary data.</text>
</comment>
<proteinExistence type="predicted"/>
<accession>A0A8S3Q414</accession>
<dbReference type="EMBL" id="CAJPWZ010000352">
    <property type="protein sequence ID" value="CAG2191092.1"/>
    <property type="molecule type" value="Genomic_DNA"/>
</dbReference>